<dbReference type="InterPro" id="IPR015867">
    <property type="entry name" value="N-reg_PII/ATP_PRibTrfase_C"/>
</dbReference>
<gene>
    <name evidence="8" type="ORF">SAMN02745207_00729</name>
</gene>
<feature type="domain" description="DUF2179" evidence="7">
    <location>
        <begin position="222"/>
        <end position="275"/>
    </location>
</feature>
<evidence type="ECO:0000256" key="3">
    <source>
        <dbReference type="ARBA" id="ARBA00022692"/>
    </source>
</evidence>
<feature type="transmembrane region" description="Helical" evidence="6">
    <location>
        <begin position="7"/>
        <end position="27"/>
    </location>
</feature>
<keyword evidence="4 6" id="KW-1133">Transmembrane helix</keyword>
<evidence type="ECO:0000256" key="1">
    <source>
        <dbReference type="ARBA" id="ARBA00004651"/>
    </source>
</evidence>
<dbReference type="PANTHER" id="PTHR33545:SF9">
    <property type="entry name" value="UPF0750 MEMBRANE PROTEIN YITE"/>
    <property type="match status" value="1"/>
</dbReference>
<dbReference type="STRING" id="1121316.SAMN02745207_00729"/>
<sequence length="280" mass="31391">MKKLFKEYFIIFIGLLLVALEITYIMIPNNIVSGGIGGLAIVINHFFTNISVGFIMLILNIILFIIAFVFLGGEFGVKTIICSLSLSSMVWVLQKFFPIHKSLSDDLLAQLILASIMASLGLALVFYENASTGGTDIIAKILNKFFRLSIGKAVLISDLLIVLSSVFVFGFKVGIYGFLGLLLNGLLIDYIILNINSTQEIIIISNKSKKIMNFIHKEFNQSATIYQAFDANSNEKRDVIRIILMKKGYLKLKKYVNQIDNMAYITSHSIEEIQGFRFMV</sequence>
<proteinExistence type="predicted"/>
<protein>
    <submittedName>
        <fullName evidence="8">Uncharacterized membrane-anchored protein YitT, contains DUF161 and DUF2179 domains</fullName>
    </submittedName>
</protein>
<dbReference type="OrthoDB" id="9779786at2"/>
<dbReference type="PIRSF" id="PIRSF006483">
    <property type="entry name" value="Membrane_protein_YitT"/>
    <property type="match status" value="1"/>
</dbReference>
<dbReference type="Gene3D" id="3.30.70.120">
    <property type="match status" value="1"/>
</dbReference>
<evidence type="ECO:0000256" key="2">
    <source>
        <dbReference type="ARBA" id="ARBA00022475"/>
    </source>
</evidence>
<dbReference type="EMBL" id="FQXM01000004">
    <property type="protein sequence ID" value="SHH32883.1"/>
    <property type="molecule type" value="Genomic_DNA"/>
</dbReference>
<dbReference type="Proteomes" id="UP000184447">
    <property type="component" value="Unassembled WGS sequence"/>
</dbReference>
<feature type="transmembrane region" description="Helical" evidence="6">
    <location>
        <begin position="109"/>
        <end position="127"/>
    </location>
</feature>
<feature type="transmembrane region" description="Helical" evidence="6">
    <location>
        <begin position="47"/>
        <end position="72"/>
    </location>
</feature>
<evidence type="ECO:0000256" key="5">
    <source>
        <dbReference type="ARBA" id="ARBA00023136"/>
    </source>
</evidence>
<accession>A0A1M5S4J6</accession>
<feature type="transmembrane region" description="Helical" evidence="6">
    <location>
        <begin position="79"/>
        <end position="97"/>
    </location>
</feature>
<dbReference type="Pfam" id="PF02588">
    <property type="entry name" value="YitT_membrane"/>
    <property type="match status" value="1"/>
</dbReference>
<organism evidence="8 9">
    <name type="scientific">Clostridium grantii DSM 8605</name>
    <dbReference type="NCBI Taxonomy" id="1121316"/>
    <lineage>
        <taxon>Bacteria</taxon>
        <taxon>Bacillati</taxon>
        <taxon>Bacillota</taxon>
        <taxon>Clostridia</taxon>
        <taxon>Eubacteriales</taxon>
        <taxon>Clostridiaceae</taxon>
        <taxon>Clostridium</taxon>
    </lineage>
</organism>
<evidence type="ECO:0000313" key="9">
    <source>
        <dbReference type="Proteomes" id="UP000184447"/>
    </source>
</evidence>
<dbReference type="InterPro" id="IPR051461">
    <property type="entry name" value="UPF0750_membrane"/>
</dbReference>
<keyword evidence="2" id="KW-1003">Cell membrane</keyword>
<dbReference type="InterPro" id="IPR019264">
    <property type="entry name" value="DUF2179"/>
</dbReference>
<evidence type="ECO:0000313" key="8">
    <source>
        <dbReference type="EMBL" id="SHH32883.1"/>
    </source>
</evidence>
<dbReference type="InterPro" id="IPR003740">
    <property type="entry name" value="YitT"/>
</dbReference>
<feature type="transmembrane region" description="Helical" evidence="6">
    <location>
        <begin position="148"/>
        <end position="169"/>
    </location>
</feature>
<dbReference type="Pfam" id="PF10035">
    <property type="entry name" value="DUF2179"/>
    <property type="match status" value="1"/>
</dbReference>
<comment type="subcellular location">
    <subcellularLocation>
        <location evidence="1">Cell membrane</location>
        <topology evidence="1">Multi-pass membrane protein</topology>
    </subcellularLocation>
</comment>
<evidence type="ECO:0000256" key="6">
    <source>
        <dbReference type="SAM" id="Phobius"/>
    </source>
</evidence>
<keyword evidence="3 6" id="KW-0812">Transmembrane</keyword>
<evidence type="ECO:0000256" key="4">
    <source>
        <dbReference type="ARBA" id="ARBA00022989"/>
    </source>
</evidence>
<feature type="transmembrane region" description="Helical" evidence="6">
    <location>
        <begin position="175"/>
        <end position="193"/>
    </location>
</feature>
<evidence type="ECO:0000259" key="7">
    <source>
        <dbReference type="Pfam" id="PF10035"/>
    </source>
</evidence>
<dbReference type="GO" id="GO:0005886">
    <property type="term" value="C:plasma membrane"/>
    <property type="evidence" value="ECO:0007669"/>
    <property type="project" value="UniProtKB-SubCell"/>
</dbReference>
<name>A0A1M5S4J6_9CLOT</name>
<dbReference type="RefSeq" id="WP_073337085.1">
    <property type="nucleotide sequence ID" value="NZ_FQXM01000004.1"/>
</dbReference>
<reference evidence="8 9" key="1">
    <citation type="submission" date="2016-11" db="EMBL/GenBank/DDBJ databases">
        <authorList>
            <person name="Jaros S."/>
            <person name="Januszkiewicz K."/>
            <person name="Wedrychowicz H."/>
        </authorList>
    </citation>
    <scope>NUCLEOTIDE SEQUENCE [LARGE SCALE GENOMIC DNA]</scope>
    <source>
        <strain evidence="8 9">DSM 8605</strain>
    </source>
</reference>
<dbReference type="PANTHER" id="PTHR33545">
    <property type="entry name" value="UPF0750 MEMBRANE PROTEIN YITT-RELATED"/>
    <property type="match status" value="1"/>
</dbReference>
<dbReference type="AlphaFoldDB" id="A0A1M5S4J6"/>
<keyword evidence="5 6" id="KW-0472">Membrane</keyword>
<keyword evidence="9" id="KW-1185">Reference proteome</keyword>